<keyword evidence="17" id="KW-1185">Reference proteome</keyword>
<dbReference type="Pfam" id="PF00271">
    <property type="entry name" value="Helicase_C"/>
    <property type="match status" value="1"/>
</dbReference>
<evidence type="ECO:0000256" key="4">
    <source>
        <dbReference type="ARBA" id="ARBA00022801"/>
    </source>
</evidence>
<evidence type="ECO:0000313" key="16">
    <source>
        <dbReference type="EMBL" id="KAL0905711.1"/>
    </source>
</evidence>
<evidence type="ECO:0000256" key="5">
    <source>
        <dbReference type="ARBA" id="ARBA00022806"/>
    </source>
</evidence>
<dbReference type="InterPro" id="IPR047112">
    <property type="entry name" value="RecG/Mfd"/>
</dbReference>
<evidence type="ECO:0000259" key="14">
    <source>
        <dbReference type="PROSITE" id="PS51192"/>
    </source>
</evidence>
<dbReference type="SMART" id="SM00487">
    <property type="entry name" value="DEXDc"/>
    <property type="match status" value="1"/>
</dbReference>
<sequence length="996" mass="113092">MASRSRAMQLQCMSSISVRCFHRSYLTNAIPSDLKRRFWFTFGRTLRFCNFLFFGFLNRHFQSNHMSTQKLLDEVSGHRELWISDRLKFLKTVSALSGYNNIEDFIEEEIEGEESVDVNEMNEEFGFALATARFPCITVGNSPRIELYDEVQWKNSQLRLLISETSRYFPDSATRKQAQKANEFSDACHFLRPQLPSVHSNEQCCSILFHDSVALDADSGTELVKKFSDKESCVIAESKPLNTEVYLESILDSAVRFIPDTTRRQCRRLEECGFHTVRKLLHHFPRTYADLQNAPGKIDDGTYQIFVGTVSASRALRASSSLSFLDVVVSCEAFDDHGISKKNIYLHLKKFFSGVRFTYQPFLRSLQSKYELGAHVYVCGKVKKMRCEDHYEMREYYIDVLKEEEEQNAQVYKRPYPLYPSKAGLKPSFLKDTISRALKILSRDIDPIPKDILEEFNLPNLFDAYMGIHRPNNLNEADLARRRLNFDEFFYMQLGRLFQMLGSLGTQIEKKELLYKYKYNGLNATPVEEWSTLTKSFLEALPYSLTPGQLNAVSEIIWDLKRPVPMNRLLQGDVGCGKTVVAFLACLEVIASGFQAAIMVPTELVAIQHYEHLSSLLENMKEDHCRLSIVLLTGSTPSKQSKMILKGLQNGDINMVIGTHSLIAEKVEFSALRFTVIDEQHRFGVIQRGSFNSKLYSASPCLRMSNTTRDDSSEDKVYMAPHILTMSATPIPRTLALAIYGDMSLTQITDLPPGRMTVETFVLEGNEIGFQHVFQMMHDELTSGGKVYLVYPVIEESKQLPQLHAARRDFESISNKFDSYTCGLLHGRMNSEEKYEALKKFKSGETRVLLATQVIEIGVDVPDASMMVVMNAERFGIAQLHQLRGRVGRGMRKSKCVFCSSNSGALNRLKILEQSSDGFNLAIADLLVRGPGNLLGKKQSGHLPDFPIARLERDGNILREAHLAALKILSISHDLSSFPKLQAELSMRKPLCILGD</sequence>
<name>A0ABD0U181_DENTH</name>
<keyword evidence="9" id="KW-0234">DNA repair</keyword>
<dbReference type="InterPro" id="IPR012340">
    <property type="entry name" value="NA-bd_OB-fold"/>
</dbReference>
<feature type="domain" description="Helicase ATP-binding" evidence="14">
    <location>
        <begin position="559"/>
        <end position="748"/>
    </location>
</feature>
<dbReference type="InterPro" id="IPR004609">
    <property type="entry name" value="ATP-dep_DNA_helicase_RecG"/>
</dbReference>
<dbReference type="PROSITE" id="PS51192">
    <property type="entry name" value="HELICASE_ATP_BIND_1"/>
    <property type="match status" value="1"/>
</dbReference>
<evidence type="ECO:0000256" key="3">
    <source>
        <dbReference type="ARBA" id="ARBA00022763"/>
    </source>
</evidence>
<dbReference type="Pfam" id="PF00270">
    <property type="entry name" value="DEAD"/>
    <property type="match status" value="1"/>
</dbReference>
<keyword evidence="4" id="KW-0378">Hydrolase</keyword>
<proteinExistence type="inferred from homology"/>
<keyword evidence="6" id="KW-0067">ATP-binding</keyword>
<protein>
    <recommendedName>
        <fullName evidence="12">DNA 3'-5' helicase</fullName>
        <ecNumber evidence="12">5.6.2.4</ecNumber>
    </recommendedName>
</protein>
<keyword evidence="7" id="KW-0238">DNA-binding</keyword>
<dbReference type="GO" id="GO:0003677">
    <property type="term" value="F:DNA binding"/>
    <property type="evidence" value="ECO:0007669"/>
    <property type="project" value="UniProtKB-KW"/>
</dbReference>
<comment type="catalytic activity">
    <reaction evidence="13">
        <text>ATP + H2O = ADP + phosphate + H(+)</text>
        <dbReference type="Rhea" id="RHEA:13065"/>
        <dbReference type="ChEBI" id="CHEBI:15377"/>
        <dbReference type="ChEBI" id="CHEBI:15378"/>
        <dbReference type="ChEBI" id="CHEBI:30616"/>
        <dbReference type="ChEBI" id="CHEBI:43474"/>
        <dbReference type="ChEBI" id="CHEBI:456216"/>
        <dbReference type="EC" id="5.6.2.4"/>
    </reaction>
</comment>
<dbReference type="SUPFAM" id="SSF50249">
    <property type="entry name" value="Nucleic acid-binding proteins"/>
    <property type="match status" value="1"/>
</dbReference>
<dbReference type="GO" id="GO:0016787">
    <property type="term" value="F:hydrolase activity"/>
    <property type="evidence" value="ECO:0007669"/>
    <property type="project" value="UniProtKB-KW"/>
</dbReference>
<dbReference type="EC" id="5.6.2.4" evidence="12"/>
<reference evidence="16 17" key="1">
    <citation type="journal article" date="2024" name="Plant Biotechnol. J.">
        <title>Dendrobium thyrsiflorum genome and its molecular insights into genes involved in important horticultural traits.</title>
        <authorList>
            <person name="Chen B."/>
            <person name="Wang J.Y."/>
            <person name="Zheng P.J."/>
            <person name="Li K.L."/>
            <person name="Liang Y.M."/>
            <person name="Chen X.F."/>
            <person name="Zhang C."/>
            <person name="Zhao X."/>
            <person name="He X."/>
            <person name="Zhang G.Q."/>
            <person name="Liu Z.J."/>
            <person name="Xu Q."/>
        </authorList>
    </citation>
    <scope>NUCLEOTIDE SEQUENCE [LARGE SCALE GENOMIC DNA]</scope>
    <source>
        <strain evidence="16">GZMU011</strain>
    </source>
</reference>
<comment type="catalytic activity">
    <reaction evidence="11">
        <text>Couples ATP hydrolysis with the unwinding of duplex DNA by translocating in the 3'-5' direction.</text>
        <dbReference type="EC" id="5.6.2.4"/>
    </reaction>
</comment>
<feature type="domain" description="Helicase C-terminal" evidence="15">
    <location>
        <begin position="773"/>
        <end position="927"/>
    </location>
</feature>
<dbReference type="GO" id="GO:0006310">
    <property type="term" value="P:DNA recombination"/>
    <property type="evidence" value="ECO:0007669"/>
    <property type="project" value="UniProtKB-KW"/>
</dbReference>
<dbReference type="PROSITE" id="PS51194">
    <property type="entry name" value="HELICASE_CTER"/>
    <property type="match status" value="1"/>
</dbReference>
<keyword evidence="2" id="KW-0547">Nucleotide-binding</keyword>
<dbReference type="GO" id="GO:0006281">
    <property type="term" value="P:DNA repair"/>
    <property type="evidence" value="ECO:0007669"/>
    <property type="project" value="UniProtKB-KW"/>
</dbReference>
<evidence type="ECO:0000256" key="6">
    <source>
        <dbReference type="ARBA" id="ARBA00022840"/>
    </source>
</evidence>
<accession>A0ABD0U181</accession>
<evidence type="ECO:0000256" key="1">
    <source>
        <dbReference type="ARBA" id="ARBA00007504"/>
    </source>
</evidence>
<evidence type="ECO:0000256" key="7">
    <source>
        <dbReference type="ARBA" id="ARBA00023125"/>
    </source>
</evidence>
<evidence type="ECO:0000256" key="2">
    <source>
        <dbReference type="ARBA" id="ARBA00022741"/>
    </source>
</evidence>
<dbReference type="SMART" id="SM00490">
    <property type="entry name" value="HELICc"/>
    <property type="match status" value="1"/>
</dbReference>
<evidence type="ECO:0000256" key="10">
    <source>
        <dbReference type="ARBA" id="ARBA00023235"/>
    </source>
</evidence>
<dbReference type="InterPro" id="IPR045562">
    <property type="entry name" value="RecG_dom3_C"/>
</dbReference>
<evidence type="ECO:0000259" key="15">
    <source>
        <dbReference type="PROSITE" id="PS51194"/>
    </source>
</evidence>
<dbReference type="EMBL" id="JANQDX010000018">
    <property type="protein sequence ID" value="KAL0905711.1"/>
    <property type="molecule type" value="Genomic_DNA"/>
</dbReference>
<dbReference type="PANTHER" id="PTHR47964:SF1">
    <property type="entry name" value="ATP-DEPENDENT DNA HELICASE HOMOLOG RECG, CHLOROPLASTIC"/>
    <property type="match status" value="1"/>
</dbReference>
<dbReference type="CDD" id="cd17992">
    <property type="entry name" value="DEXHc_RecG"/>
    <property type="match status" value="1"/>
</dbReference>
<organism evidence="16 17">
    <name type="scientific">Dendrobium thyrsiflorum</name>
    <name type="common">Pinecone-like raceme dendrobium</name>
    <name type="synonym">Orchid</name>
    <dbReference type="NCBI Taxonomy" id="117978"/>
    <lineage>
        <taxon>Eukaryota</taxon>
        <taxon>Viridiplantae</taxon>
        <taxon>Streptophyta</taxon>
        <taxon>Embryophyta</taxon>
        <taxon>Tracheophyta</taxon>
        <taxon>Spermatophyta</taxon>
        <taxon>Magnoliopsida</taxon>
        <taxon>Liliopsida</taxon>
        <taxon>Asparagales</taxon>
        <taxon>Orchidaceae</taxon>
        <taxon>Epidendroideae</taxon>
        <taxon>Malaxideae</taxon>
        <taxon>Dendrobiinae</taxon>
        <taxon>Dendrobium</taxon>
    </lineage>
</organism>
<comment type="caution">
    <text evidence="16">The sequence shown here is derived from an EMBL/GenBank/DDBJ whole genome shotgun (WGS) entry which is preliminary data.</text>
</comment>
<dbReference type="InterPro" id="IPR011545">
    <property type="entry name" value="DEAD/DEAH_box_helicase_dom"/>
</dbReference>
<evidence type="ECO:0000313" key="17">
    <source>
        <dbReference type="Proteomes" id="UP001552299"/>
    </source>
</evidence>
<evidence type="ECO:0000256" key="9">
    <source>
        <dbReference type="ARBA" id="ARBA00023204"/>
    </source>
</evidence>
<keyword evidence="3" id="KW-0227">DNA damage</keyword>
<dbReference type="GO" id="GO:0043138">
    <property type="term" value="F:3'-5' DNA helicase activity"/>
    <property type="evidence" value="ECO:0007669"/>
    <property type="project" value="UniProtKB-EC"/>
</dbReference>
<evidence type="ECO:0000256" key="13">
    <source>
        <dbReference type="ARBA" id="ARBA00048988"/>
    </source>
</evidence>
<comment type="similarity">
    <text evidence="1">Belongs to the helicase family. RecG subfamily.</text>
</comment>
<dbReference type="AlphaFoldDB" id="A0ABD0U181"/>
<keyword evidence="5" id="KW-0347">Helicase</keyword>
<dbReference type="InterPro" id="IPR001650">
    <property type="entry name" value="Helicase_C-like"/>
</dbReference>
<dbReference type="NCBIfam" id="TIGR00643">
    <property type="entry name" value="recG"/>
    <property type="match status" value="1"/>
</dbReference>
<dbReference type="InterPro" id="IPR014001">
    <property type="entry name" value="Helicase_ATP-bd"/>
</dbReference>
<dbReference type="PANTHER" id="PTHR47964">
    <property type="entry name" value="ATP-DEPENDENT DNA HELICASE HOMOLOG RECG, CHLOROPLASTIC"/>
    <property type="match status" value="1"/>
</dbReference>
<evidence type="ECO:0000256" key="8">
    <source>
        <dbReference type="ARBA" id="ARBA00023172"/>
    </source>
</evidence>
<keyword evidence="8" id="KW-0233">DNA recombination</keyword>
<keyword evidence="10" id="KW-0413">Isomerase</keyword>
<dbReference type="Proteomes" id="UP001552299">
    <property type="component" value="Unassembled WGS sequence"/>
</dbReference>
<gene>
    <name evidence="16" type="ORF">M5K25_024149</name>
</gene>
<dbReference type="SUPFAM" id="SSF52540">
    <property type="entry name" value="P-loop containing nucleoside triphosphate hydrolases"/>
    <property type="match status" value="2"/>
</dbReference>
<dbReference type="GO" id="GO:0005524">
    <property type="term" value="F:ATP binding"/>
    <property type="evidence" value="ECO:0007669"/>
    <property type="project" value="UniProtKB-KW"/>
</dbReference>
<dbReference type="Pfam" id="PF19833">
    <property type="entry name" value="RecG_dom3_C"/>
    <property type="match status" value="1"/>
</dbReference>
<evidence type="ECO:0000256" key="12">
    <source>
        <dbReference type="ARBA" id="ARBA00034808"/>
    </source>
</evidence>
<dbReference type="Gene3D" id="3.40.50.300">
    <property type="entry name" value="P-loop containing nucleotide triphosphate hydrolases"/>
    <property type="match status" value="2"/>
</dbReference>
<dbReference type="InterPro" id="IPR027417">
    <property type="entry name" value="P-loop_NTPase"/>
</dbReference>
<evidence type="ECO:0000256" key="11">
    <source>
        <dbReference type="ARBA" id="ARBA00034617"/>
    </source>
</evidence>